<accession>A0A972FBV7</accession>
<dbReference type="RefSeq" id="WP_168986562.1">
    <property type="nucleotide sequence ID" value="NZ_CAWPHM010000308.1"/>
</dbReference>
<organism evidence="9 10">
    <name type="scientific">Azoarcus taiwanensis</name>
    <dbReference type="NCBI Taxonomy" id="666964"/>
    <lineage>
        <taxon>Bacteria</taxon>
        <taxon>Pseudomonadati</taxon>
        <taxon>Pseudomonadota</taxon>
        <taxon>Betaproteobacteria</taxon>
        <taxon>Rhodocyclales</taxon>
        <taxon>Zoogloeaceae</taxon>
        <taxon>Azoarcus</taxon>
    </lineage>
</organism>
<keyword evidence="4 8" id="KW-0812">Transmembrane</keyword>
<comment type="similarity">
    <text evidence="2">Belongs to the MreD family.</text>
</comment>
<dbReference type="GO" id="GO:0008360">
    <property type="term" value="P:regulation of cell shape"/>
    <property type="evidence" value="ECO:0007669"/>
    <property type="project" value="UniProtKB-KW"/>
</dbReference>
<dbReference type="EMBL" id="WTVM01000007">
    <property type="protein sequence ID" value="NMG01770.1"/>
    <property type="molecule type" value="Genomic_DNA"/>
</dbReference>
<proteinExistence type="inferred from homology"/>
<feature type="transmembrane region" description="Helical" evidence="8">
    <location>
        <begin position="17"/>
        <end position="34"/>
    </location>
</feature>
<dbReference type="PANTHER" id="PTHR37484:SF1">
    <property type="entry name" value="ROD SHAPE-DETERMINING PROTEIN MRED"/>
    <property type="match status" value="1"/>
</dbReference>
<dbReference type="PIRSF" id="PIRSF018472">
    <property type="entry name" value="MreD_proteobac"/>
    <property type="match status" value="1"/>
</dbReference>
<dbReference type="NCBIfam" id="TIGR03426">
    <property type="entry name" value="shape_MreD"/>
    <property type="match status" value="1"/>
</dbReference>
<dbReference type="InterPro" id="IPR026034">
    <property type="entry name" value="MreD_proteobac"/>
</dbReference>
<keyword evidence="5" id="KW-0133">Cell shape</keyword>
<evidence type="ECO:0000256" key="5">
    <source>
        <dbReference type="ARBA" id="ARBA00022960"/>
    </source>
</evidence>
<keyword evidence="7 8" id="KW-0472">Membrane</keyword>
<sequence>MQPTHRSNRILQPARNWFIYLSLLIALGLTYIPTGRLPGVPDWVALVLAFWCVREPLRVGMGMGFVLGLLVDIGQGAAMGQHALAYVVLCFFASALSRRMLWFSAWQQAMHILPLLLLAQSIMVLVRLIGGAEFPGWWYFLSSFSSALLWAPLGFLLLLPQYQPVDRDDNRPI</sequence>
<evidence type="ECO:0000256" key="8">
    <source>
        <dbReference type="SAM" id="Phobius"/>
    </source>
</evidence>
<evidence type="ECO:0000256" key="2">
    <source>
        <dbReference type="ARBA" id="ARBA00007776"/>
    </source>
</evidence>
<evidence type="ECO:0000313" key="10">
    <source>
        <dbReference type="Proteomes" id="UP000599523"/>
    </source>
</evidence>
<comment type="subcellular location">
    <subcellularLocation>
        <location evidence="1">Cell membrane</location>
        <topology evidence="1">Multi-pass membrane protein</topology>
    </subcellularLocation>
</comment>
<evidence type="ECO:0000256" key="1">
    <source>
        <dbReference type="ARBA" id="ARBA00004651"/>
    </source>
</evidence>
<protein>
    <submittedName>
        <fullName evidence="9">Rod shape-determining protein MreD</fullName>
    </submittedName>
</protein>
<comment type="caution">
    <text evidence="9">The sequence shown here is derived from an EMBL/GenBank/DDBJ whole genome shotgun (WGS) entry which is preliminary data.</text>
</comment>
<dbReference type="GO" id="GO:0005886">
    <property type="term" value="C:plasma membrane"/>
    <property type="evidence" value="ECO:0007669"/>
    <property type="project" value="UniProtKB-SubCell"/>
</dbReference>
<evidence type="ECO:0000256" key="6">
    <source>
        <dbReference type="ARBA" id="ARBA00022989"/>
    </source>
</evidence>
<dbReference type="AlphaFoldDB" id="A0A972FBV7"/>
<reference evidence="9" key="1">
    <citation type="submission" date="2019-12" db="EMBL/GenBank/DDBJ databases">
        <title>Comparative genomics gives insights into the taxonomy of the Azoarcus-Aromatoleum group and reveals separate origins of nif in the plant-associated Azoarcus and non-plant-associated Aromatoleum sub-groups.</title>
        <authorList>
            <person name="Lafos M."/>
            <person name="Maluk M."/>
            <person name="Batista M."/>
            <person name="Junghare M."/>
            <person name="Carmona M."/>
            <person name="Faoro H."/>
            <person name="Cruz L.M."/>
            <person name="Battistoni F."/>
            <person name="De Souza E."/>
            <person name="Pedrosa F."/>
            <person name="Chen W.-M."/>
            <person name="Poole P.S."/>
            <person name="Dixon R.A."/>
            <person name="James E.K."/>
        </authorList>
    </citation>
    <scope>NUCLEOTIDE SEQUENCE</scope>
    <source>
        <strain evidence="9">NSC3</strain>
    </source>
</reference>
<keyword evidence="3" id="KW-1003">Cell membrane</keyword>
<keyword evidence="10" id="KW-1185">Reference proteome</keyword>
<keyword evidence="6 8" id="KW-1133">Transmembrane helix</keyword>
<dbReference type="Pfam" id="PF04093">
    <property type="entry name" value="MreD"/>
    <property type="match status" value="1"/>
</dbReference>
<evidence type="ECO:0000256" key="3">
    <source>
        <dbReference type="ARBA" id="ARBA00022475"/>
    </source>
</evidence>
<name>A0A972FBV7_9RHOO</name>
<evidence type="ECO:0000256" key="4">
    <source>
        <dbReference type="ARBA" id="ARBA00022692"/>
    </source>
</evidence>
<feature type="transmembrane region" description="Helical" evidence="8">
    <location>
        <begin position="136"/>
        <end position="159"/>
    </location>
</feature>
<feature type="transmembrane region" description="Helical" evidence="8">
    <location>
        <begin position="113"/>
        <end position="130"/>
    </location>
</feature>
<dbReference type="PANTHER" id="PTHR37484">
    <property type="entry name" value="ROD SHAPE-DETERMINING PROTEIN MRED"/>
    <property type="match status" value="1"/>
</dbReference>
<feature type="transmembrane region" description="Helical" evidence="8">
    <location>
        <begin position="83"/>
        <end position="101"/>
    </location>
</feature>
<dbReference type="Proteomes" id="UP000599523">
    <property type="component" value="Unassembled WGS sequence"/>
</dbReference>
<gene>
    <name evidence="9" type="primary">mreD</name>
    <name evidence="9" type="ORF">GPA21_02120</name>
</gene>
<evidence type="ECO:0000313" key="9">
    <source>
        <dbReference type="EMBL" id="NMG01770.1"/>
    </source>
</evidence>
<dbReference type="InterPro" id="IPR007227">
    <property type="entry name" value="Cell_shape_determining_MreD"/>
</dbReference>
<evidence type="ECO:0000256" key="7">
    <source>
        <dbReference type="ARBA" id="ARBA00023136"/>
    </source>
</evidence>